<accession>A0A5D0I4Z2</accession>
<dbReference type="InterPro" id="IPR052701">
    <property type="entry name" value="GAG_Ulvan_Degrading_Sulfatases"/>
</dbReference>
<dbReference type="Gene3D" id="3.40.720.10">
    <property type="entry name" value="Alkaline Phosphatase, subunit A"/>
    <property type="match status" value="1"/>
</dbReference>
<comment type="caution">
    <text evidence="2">The sequence shown here is derived from an EMBL/GenBank/DDBJ whole genome shotgun (WGS) entry which is preliminary data.</text>
</comment>
<gene>
    <name evidence="2" type="ORF">FUA24_10300</name>
</gene>
<evidence type="ECO:0000313" key="3">
    <source>
        <dbReference type="Proteomes" id="UP000323930"/>
    </source>
</evidence>
<dbReference type="AlphaFoldDB" id="A0A5D0I4Z2"/>
<organism evidence="2 3">
    <name type="scientific">Seonamhaeicola marinus</name>
    <dbReference type="NCBI Taxonomy" id="1912246"/>
    <lineage>
        <taxon>Bacteria</taxon>
        <taxon>Pseudomonadati</taxon>
        <taxon>Bacteroidota</taxon>
        <taxon>Flavobacteriia</taxon>
        <taxon>Flavobacteriales</taxon>
        <taxon>Flavobacteriaceae</taxon>
    </lineage>
</organism>
<proteinExistence type="predicted"/>
<dbReference type="PANTHER" id="PTHR43751:SF1">
    <property type="entry name" value="SULFATASE ATSG-RELATED"/>
    <property type="match status" value="1"/>
</dbReference>
<evidence type="ECO:0000313" key="2">
    <source>
        <dbReference type="EMBL" id="TYA78734.1"/>
    </source>
</evidence>
<dbReference type="PANTHER" id="PTHR43751">
    <property type="entry name" value="SULFATASE"/>
    <property type="match status" value="1"/>
</dbReference>
<dbReference type="SUPFAM" id="SSF53649">
    <property type="entry name" value="Alkaline phosphatase-like"/>
    <property type="match status" value="1"/>
</dbReference>
<protein>
    <submittedName>
        <fullName evidence="2">Sulfatase</fullName>
    </submittedName>
</protein>
<dbReference type="InterPro" id="IPR000917">
    <property type="entry name" value="Sulfatase_N"/>
</dbReference>
<dbReference type="Pfam" id="PF00884">
    <property type="entry name" value="Sulfatase"/>
    <property type="match status" value="1"/>
</dbReference>
<dbReference type="Proteomes" id="UP000323930">
    <property type="component" value="Unassembled WGS sequence"/>
</dbReference>
<dbReference type="EMBL" id="VSDQ01000577">
    <property type="protein sequence ID" value="TYA78734.1"/>
    <property type="molecule type" value="Genomic_DNA"/>
</dbReference>
<dbReference type="OrthoDB" id="9789742at2"/>
<keyword evidence="3" id="KW-1185">Reference proteome</keyword>
<dbReference type="RefSeq" id="WP_148542033.1">
    <property type="nucleotide sequence ID" value="NZ_VSDQ01000577.1"/>
</dbReference>
<evidence type="ECO:0000259" key="1">
    <source>
        <dbReference type="Pfam" id="PF00884"/>
    </source>
</evidence>
<sequence>MRCFIVLILVALSASEISFSQGDKPNILWLTSEDNSAEWLSCYGNPYAETPHIDKLASQGFQYMNCYANAPVCAAQRSTWITGVMSLSMGTHPMRSFYKIPHDKIQYYPDFLNANGYHTGNFEKMDYNIGGRDGEKAWDNSKSVNWNELKQKQPFFQVINFGASHESKAFGDVNNTDHNPEHTILAEYHPDVPDIRKNYAHYYDAIKKMDAEIGATVKKLEDVGLADNTIIIYVSDHGGVLPRSKRYLFKNSLHCPMVIRIPETYKNLWPADKVGAKIDQLVSFVDMPKTWLSITGSEVPDYMQGKIFLGKNKEPEEAYHFAFRGRMDERFDNARAVLNKKYLYIRNYMPYLPWMQYLEYLWTMKATQAWELEVKEGRANDVQSRFFKPKGWTEELYDIESDPDCVHNLIDTSSFSNIATEMRTALRKKQLEINDAGLLPELEMKHMATAHKSTIYEVARNPQLYNIQKILNAADLALEKNPNNIKSLRNLLDSNQVGERYWGVVGCFLLNDVKGGQIAIKDSSHEVRAMAAWILVKNGQKEKGLNCLRNLIETRSYALLTVLNMVEWIGKDGKELMPAVKALDLEESYRNQYKYPIRRRNHLIKHFAEQ</sequence>
<name>A0A5D0I4Z2_9FLAO</name>
<dbReference type="InterPro" id="IPR017850">
    <property type="entry name" value="Alkaline_phosphatase_core_sf"/>
</dbReference>
<dbReference type="CDD" id="cd16027">
    <property type="entry name" value="SGSH"/>
    <property type="match status" value="1"/>
</dbReference>
<feature type="domain" description="Sulfatase N-terminal" evidence="1">
    <location>
        <begin position="25"/>
        <end position="296"/>
    </location>
</feature>
<reference evidence="2 3" key="1">
    <citation type="submission" date="2019-08" db="EMBL/GenBank/DDBJ databases">
        <title>Seonamhaeicola sediminis sp. nov., isolated from marine sediment.</title>
        <authorList>
            <person name="Cao W.R."/>
        </authorList>
    </citation>
    <scope>NUCLEOTIDE SEQUENCE [LARGE SCALE GENOMIC DNA]</scope>
    <source>
        <strain evidence="2 3">B011</strain>
    </source>
</reference>